<sequence>MTEWKGYKFDKVYYITFHPSLIQSTNDCCNDNYYHLCSHVSVIIVIFINCKYQTFLTLIMFFDRYFTTEHIRRFL</sequence>
<dbReference type="EMBL" id="QXHA01001236">
    <property type="protein sequence ID" value="RIB40786.1"/>
    <property type="molecule type" value="Genomic_DNA"/>
</dbReference>
<organism evidence="1 2">
    <name type="scientific">Escherichia coli</name>
    <dbReference type="NCBI Taxonomy" id="562"/>
    <lineage>
        <taxon>Bacteria</taxon>
        <taxon>Pseudomonadati</taxon>
        <taxon>Pseudomonadota</taxon>
        <taxon>Gammaproteobacteria</taxon>
        <taxon>Enterobacterales</taxon>
        <taxon>Enterobacteriaceae</taxon>
        <taxon>Escherichia</taxon>
    </lineage>
</organism>
<dbReference type="Proteomes" id="UP000284508">
    <property type="component" value="Unassembled WGS sequence"/>
</dbReference>
<evidence type="ECO:0000313" key="1">
    <source>
        <dbReference type="EMBL" id="RIB40786.1"/>
    </source>
</evidence>
<reference evidence="1 2" key="1">
    <citation type="journal article" date="2018" name="BMC Microbiol.">
        <title>Genome sequencing of strains of the most prevalent clonal group of O1:K1:H7 Escherichia coli that causes neonatal meningitis in France.</title>
        <authorList>
            <person name="Geslain G."/>
            <person name="Birgy A."/>
            <person name="Adiba S."/>
            <person name="Magnan M."/>
            <person name="Courroux C."/>
            <person name="Levy C."/>
            <person name="Cohen R."/>
            <person name="Bidet P."/>
            <person name="Bonacorsi S."/>
        </authorList>
    </citation>
    <scope>NUCLEOTIDE SEQUENCE [LARGE SCALE GENOMIC DNA]</scope>
    <source>
        <strain evidence="1 2">S308</strain>
    </source>
</reference>
<accession>A0A1U9TQG2</accession>
<comment type="caution">
    <text evidence="1">The sequence shown here is derived from an EMBL/GenBank/DDBJ whole genome shotgun (WGS) entry which is preliminary data.</text>
</comment>
<dbReference type="AlphaFoldDB" id="A0A1U9TQG2"/>
<evidence type="ECO:0000313" key="2">
    <source>
        <dbReference type="Proteomes" id="UP000284508"/>
    </source>
</evidence>
<proteinExistence type="predicted"/>
<name>A0A1U9TQG2_ECOLX</name>
<protein>
    <submittedName>
        <fullName evidence="1">Uncharacterized protein</fullName>
    </submittedName>
</protein>
<gene>
    <name evidence="1" type="ORF">D3C88_16725</name>
</gene>